<accession>A0A6J2Q8K5</accession>
<evidence type="ECO:0000256" key="1">
    <source>
        <dbReference type="ARBA" id="ARBA00023054"/>
    </source>
</evidence>
<sequence length="359" mass="40770">MSHKSKLPTYQNPSRPDVLEGSLSSQERTLAVLLEQAFRIKEEVAAGLQSAQGSLRVEALSRKLLENHILTITRIVKQLSMDIRALERQIAQRDSTTSGTTIAVQSLDQKNTAGFGDLRGRVPRCDVGIGKLSADVSSGERRVIRLHQEVAELRSAVDVRLKELEVKLYHDLGRLEASLSEHFQGQKSSMADLHTQLKLLEFRMSGELKQAKEQTDSLRKWTQQQLNSLAQTHAERSQQQRTQLQDKTLEAESRLAVGLRALEARVEQFETQQVQADRSRADQLKLSENKLRKRITSVESRLHQELQLLKQEYHKGFLSVHDAIESLRQIGDIKSRLDKKKLQKDIKHVCSKVAELNDL</sequence>
<evidence type="ECO:0000256" key="4">
    <source>
        <dbReference type="SAM" id="MobiDB-lite"/>
    </source>
</evidence>
<dbReference type="PANTHER" id="PTHR22420:SF5">
    <property type="entry name" value="PROTEIN FAM81B"/>
    <property type="match status" value="1"/>
</dbReference>
<name>A0A6J2Q8K5_COTGO</name>
<dbReference type="KEGG" id="cgob:115012992"/>
<dbReference type="CTD" id="153643"/>
<evidence type="ECO:0000256" key="3">
    <source>
        <dbReference type="SAM" id="Coils"/>
    </source>
</evidence>
<evidence type="ECO:0000313" key="6">
    <source>
        <dbReference type="RefSeq" id="XP_029294773.1"/>
    </source>
</evidence>
<gene>
    <name evidence="6" type="primary">fam81b</name>
</gene>
<dbReference type="PANTHER" id="PTHR22420">
    <property type="entry name" value="PROTEIN FAM81A"/>
    <property type="match status" value="1"/>
</dbReference>
<feature type="region of interest" description="Disordered" evidence="4">
    <location>
        <begin position="1"/>
        <end position="22"/>
    </location>
</feature>
<dbReference type="GeneID" id="115012992"/>
<dbReference type="OrthoDB" id="10014002at2759"/>
<keyword evidence="5" id="KW-1185">Reference proteome</keyword>
<dbReference type="Proteomes" id="UP000504630">
    <property type="component" value="Chromosome 9"/>
</dbReference>
<comment type="similarity">
    <text evidence="2">Belongs to the FAM81 family.</text>
</comment>
<evidence type="ECO:0000256" key="2">
    <source>
        <dbReference type="ARBA" id="ARBA00046344"/>
    </source>
</evidence>
<dbReference type="InParanoid" id="A0A6J2Q8K5"/>
<reference evidence="6" key="1">
    <citation type="submission" date="2025-08" db="UniProtKB">
        <authorList>
            <consortium name="RefSeq"/>
        </authorList>
    </citation>
    <scope>IDENTIFICATION</scope>
</reference>
<protein>
    <submittedName>
        <fullName evidence="6">Protein FAM81B</fullName>
    </submittedName>
</protein>
<dbReference type="RefSeq" id="XP_029294773.1">
    <property type="nucleotide sequence ID" value="XM_029438913.1"/>
</dbReference>
<feature type="coiled-coil region" evidence="3">
    <location>
        <begin position="234"/>
        <end position="279"/>
    </location>
</feature>
<proteinExistence type="inferred from homology"/>
<dbReference type="InterPro" id="IPR029619">
    <property type="entry name" value="FAM81"/>
</dbReference>
<keyword evidence="1 3" id="KW-0175">Coiled coil</keyword>
<organism evidence="5 6">
    <name type="scientific">Cottoperca gobio</name>
    <name type="common">Frogmouth</name>
    <name type="synonym">Aphritis gobio</name>
    <dbReference type="NCBI Taxonomy" id="56716"/>
    <lineage>
        <taxon>Eukaryota</taxon>
        <taxon>Metazoa</taxon>
        <taxon>Chordata</taxon>
        <taxon>Craniata</taxon>
        <taxon>Vertebrata</taxon>
        <taxon>Euteleostomi</taxon>
        <taxon>Actinopterygii</taxon>
        <taxon>Neopterygii</taxon>
        <taxon>Teleostei</taxon>
        <taxon>Neoteleostei</taxon>
        <taxon>Acanthomorphata</taxon>
        <taxon>Eupercaria</taxon>
        <taxon>Perciformes</taxon>
        <taxon>Notothenioidei</taxon>
        <taxon>Bovichtidae</taxon>
        <taxon>Cottoperca</taxon>
    </lineage>
</organism>
<evidence type="ECO:0000313" key="5">
    <source>
        <dbReference type="Proteomes" id="UP000504630"/>
    </source>
</evidence>
<dbReference type="AlphaFoldDB" id="A0A6J2Q8K5"/>